<evidence type="ECO:0000313" key="2">
    <source>
        <dbReference type="Proteomes" id="UP001500469"/>
    </source>
</evidence>
<proteinExistence type="predicted"/>
<dbReference type="Proteomes" id="UP001500469">
    <property type="component" value="Unassembled WGS sequence"/>
</dbReference>
<protein>
    <recommendedName>
        <fullName evidence="3">SatD family protein</fullName>
    </recommendedName>
</protein>
<accession>A0ABN1N5Z3</accession>
<organism evidence="1 2">
    <name type="scientific">Algoriphagus jejuensis</name>
    <dbReference type="NCBI Taxonomy" id="419934"/>
    <lineage>
        <taxon>Bacteria</taxon>
        <taxon>Pseudomonadati</taxon>
        <taxon>Bacteroidota</taxon>
        <taxon>Cytophagia</taxon>
        <taxon>Cytophagales</taxon>
        <taxon>Cyclobacteriaceae</taxon>
        <taxon>Algoriphagus</taxon>
    </lineage>
</organism>
<keyword evidence="2" id="KW-1185">Reference proteome</keyword>
<evidence type="ECO:0008006" key="3">
    <source>
        <dbReference type="Google" id="ProtNLM"/>
    </source>
</evidence>
<reference evidence="1 2" key="1">
    <citation type="journal article" date="2019" name="Int. J. Syst. Evol. Microbiol.">
        <title>The Global Catalogue of Microorganisms (GCM) 10K type strain sequencing project: providing services to taxonomists for standard genome sequencing and annotation.</title>
        <authorList>
            <consortium name="The Broad Institute Genomics Platform"/>
            <consortium name="The Broad Institute Genome Sequencing Center for Infectious Disease"/>
            <person name="Wu L."/>
            <person name="Ma J."/>
        </authorList>
    </citation>
    <scope>NUCLEOTIDE SEQUENCE [LARGE SCALE GENOMIC DNA]</scope>
    <source>
        <strain evidence="1 2">JCM 16112</strain>
    </source>
</reference>
<comment type="caution">
    <text evidence="1">The sequence shown here is derived from an EMBL/GenBank/DDBJ whole genome shotgun (WGS) entry which is preliminary data.</text>
</comment>
<sequence length="228" mass="25906">MQYSVLCVIVNFRVMIAVIKGDIVASRKVEDQDIWLKPLKDLLAKWGSTPEQWEVVWGDFFQVEIPNPADALQVAFEIKTLVKKTKPLASEKKMSIIDVRMAIGIGEKTYSGKRISESNGTAFIYSGEKFDTLKKENATIGVKSNWQTFDEEVNLYLKLTNTLMERWTVSSAELMDIVLQNPDVTQEEIGRQLGIKQSGVSGRWSRACIDEILKVESMFRKKIEVLLP</sequence>
<gene>
    <name evidence="1" type="ORF">GCM10009119_43590</name>
</gene>
<name>A0ABN1N5Z3_9BACT</name>
<dbReference type="EMBL" id="BAAAFI010000049">
    <property type="protein sequence ID" value="GAA0881389.1"/>
    <property type="molecule type" value="Genomic_DNA"/>
</dbReference>
<evidence type="ECO:0000313" key="1">
    <source>
        <dbReference type="EMBL" id="GAA0881389.1"/>
    </source>
</evidence>